<feature type="domain" description="TonB-dependent receptor plug" evidence="2">
    <location>
        <begin position="158"/>
        <end position="266"/>
    </location>
</feature>
<keyword evidence="1" id="KW-0998">Cell outer membrane</keyword>
<proteinExistence type="inferred from homology"/>
<keyword evidence="1" id="KW-1134">Transmembrane beta strand</keyword>
<dbReference type="HOGENOM" id="CLU_004317_1_0_10"/>
<dbReference type="STRING" id="997884.HMPREF1068_03959"/>
<accession>I8X3H8</accession>
<evidence type="ECO:0000313" key="3">
    <source>
        <dbReference type="EMBL" id="EIY44672.1"/>
    </source>
</evidence>
<name>I8X3H8_9BACE</name>
<organism evidence="3 4">
    <name type="scientific">Bacteroides nordii CL02T12C05</name>
    <dbReference type="NCBI Taxonomy" id="997884"/>
    <lineage>
        <taxon>Bacteria</taxon>
        <taxon>Pseudomonadati</taxon>
        <taxon>Bacteroidota</taxon>
        <taxon>Bacteroidia</taxon>
        <taxon>Bacteroidales</taxon>
        <taxon>Bacteroidaceae</taxon>
        <taxon>Bacteroides</taxon>
    </lineage>
</organism>
<dbReference type="InterPro" id="IPR023997">
    <property type="entry name" value="TonB-dep_OMP_SusC/RagA_CS"/>
</dbReference>
<dbReference type="Pfam" id="PF13715">
    <property type="entry name" value="CarbopepD_reg_2"/>
    <property type="match status" value="1"/>
</dbReference>
<dbReference type="NCBIfam" id="TIGR04056">
    <property type="entry name" value="OMP_RagA_SusC"/>
    <property type="match status" value="1"/>
</dbReference>
<keyword evidence="4" id="KW-1185">Reference proteome</keyword>
<dbReference type="SUPFAM" id="SSF49464">
    <property type="entry name" value="Carboxypeptidase regulatory domain-like"/>
    <property type="match status" value="1"/>
</dbReference>
<dbReference type="Gene3D" id="2.60.40.1120">
    <property type="entry name" value="Carboxypeptidase-like, regulatory domain"/>
    <property type="match status" value="1"/>
</dbReference>
<dbReference type="InterPro" id="IPR008969">
    <property type="entry name" value="CarboxyPept-like_regulatory"/>
</dbReference>
<dbReference type="Gene3D" id="2.170.130.10">
    <property type="entry name" value="TonB-dependent receptor, plug domain"/>
    <property type="match status" value="1"/>
</dbReference>
<protein>
    <submittedName>
        <fullName evidence="3">SusC/RagA family TonB-linked outer membrane protein</fullName>
    </submittedName>
</protein>
<evidence type="ECO:0000256" key="1">
    <source>
        <dbReference type="PROSITE-ProRule" id="PRU01360"/>
    </source>
</evidence>
<dbReference type="PROSITE" id="PS52016">
    <property type="entry name" value="TONB_DEPENDENT_REC_3"/>
    <property type="match status" value="1"/>
</dbReference>
<comment type="caution">
    <text evidence="3">The sequence shown here is derived from an EMBL/GenBank/DDBJ whole genome shotgun (WGS) entry which is preliminary data.</text>
</comment>
<reference evidence="3 4" key="1">
    <citation type="submission" date="2012-02" db="EMBL/GenBank/DDBJ databases">
        <title>The Genome Sequence of Bacteroides nordii CL02T12C05.</title>
        <authorList>
            <consortium name="The Broad Institute Genome Sequencing Platform"/>
            <person name="Earl A."/>
            <person name="Ward D."/>
            <person name="Feldgarden M."/>
            <person name="Gevers D."/>
            <person name="Zitomersky N.L."/>
            <person name="Coyne M.J."/>
            <person name="Comstock L.E."/>
            <person name="Young S.K."/>
            <person name="Zeng Q."/>
            <person name="Gargeya S."/>
            <person name="Fitzgerald M."/>
            <person name="Haas B."/>
            <person name="Abouelleil A."/>
            <person name="Alvarado L."/>
            <person name="Arachchi H.M."/>
            <person name="Berlin A."/>
            <person name="Chapman S.B."/>
            <person name="Gearin G."/>
            <person name="Goldberg J."/>
            <person name="Griggs A."/>
            <person name="Gujja S."/>
            <person name="Hansen M."/>
            <person name="Heiman D."/>
            <person name="Howarth C."/>
            <person name="Larimer J."/>
            <person name="Lui A."/>
            <person name="MacDonald P.J.P."/>
            <person name="McCowen C."/>
            <person name="Montmayeur A."/>
            <person name="Murphy C."/>
            <person name="Neiman D."/>
            <person name="Pearson M."/>
            <person name="Priest M."/>
            <person name="Roberts A."/>
            <person name="Saif S."/>
            <person name="Shea T."/>
            <person name="Sisk P."/>
            <person name="Stolte C."/>
            <person name="Sykes S."/>
            <person name="Wortman J."/>
            <person name="Nusbaum C."/>
            <person name="Birren B."/>
        </authorList>
    </citation>
    <scope>NUCLEOTIDE SEQUENCE [LARGE SCALE GENOMIC DNA]</scope>
    <source>
        <strain evidence="3 4">CL02T12C05</strain>
    </source>
</reference>
<dbReference type="eggNOG" id="COG4206">
    <property type="taxonomic scope" value="Bacteria"/>
</dbReference>
<keyword evidence="1" id="KW-0813">Transport</keyword>
<dbReference type="Proteomes" id="UP000003089">
    <property type="component" value="Unassembled WGS sequence"/>
</dbReference>
<dbReference type="InterPro" id="IPR039426">
    <property type="entry name" value="TonB-dep_rcpt-like"/>
</dbReference>
<keyword evidence="1" id="KW-0472">Membrane</keyword>
<dbReference type="NCBIfam" id="TIGR04057">
    <property type="entry name" value="SusC_RagA_signa"/>
    <property type="match status" value="1"/>
</dbReference>
<dbReference type="GO" id="GO:0009279">
    <property type="term" value="C:cell outer membrane"/>
    <property type="evidence" value="ECO:0007669"/>
    <property type="project" value="UniProtKB-SubCell"/>
</dbReference>
<dbReference type="PATRIC" id="fig|997884.3.peg.4063"/>
<dbReference type="FunFam" id="2.170.130.10:FF:000003">
    <property type="entry name" value="SusC/RagA family TonB-linked outer membrane protein"/>
    <property type="match status" value="1"/>
</dbReference>
<evidence type="ECO:0000313" key="4">
    <source>
        <dbReference type="Proteomes" id="UP000003089"/>
    </source>
</evidence>
<dbReference type="Pfam" id="PF07715">
    <property type="entry name" value="Plug"/>
    <property type="match status" value="1"/>
</dbReference>
<dbReference type="InterPro" id="IPR012910">
    <property type="entry name" value="Plug_dom"/>
</dbReference>
<gene>
    <name evidence="3" type="ORF">HMPREF1068_03959</name>
</gene>
<comment type="similarity">
    <text evidence="1">Belongs to the TonB-dependent receptor family.</text>
</comment>
<dbReference type="AlphaFoldDB" id="I8X3H8"/>
<dbReference type="EMBL" id="AGXS01000026">
    <property type="protein sequence ID" value="EIY44672.1"/>
    <property type="molecule type" value="Genomic_DNA"/>
</dbReference>
<comment type="subcellular location">
    <subcellularLocation>
        <location evidence="1">Cell outer membrane</location>
        <topology evidence="1">Multi-pass membrane protein</topology>
    </subcellularLocation>
</comment>
<keyword evidence="1" id="KW-0812">Transmembrane</keyword>
<dbReference type="InterPro" id="IPR037066">
    <property type="entry name" value="Plug_dom_sf"/>
</dbReference>
<evidence type="ECO:0000259" key="2">
    <source>
        <dbReference type="Pfam" id="PF07715"/>
    </source>
</evidence>
<dbReference type="SUPFAM" id="SSF56935">
    <property type="entry name" value="Porins"/>
    <property type="match status" value="1"/>
</dbReference>
<dbReference type="RefSeq" id="WP_002562236.1">
    <property type="nucleotide sequence ID" value="NZ_JH724316.1"/>
</dbReference>
<dbReference type="InterPro" id="IPR023996">
    <property type="entry name" value="TonB-dep_OMP_SusC/RagA"/>
</dbReference>
<sequence>MQKTLDAQKKVTCRHCWPKGIMPLSKKSVLMATVLSFGLAMTVEAYALDETFYSVSTPESYATPQATFTVKGRVSDSEGNGIPGATVRVKGTQKGTATDLDGNYSLTGVAQGAVLEFSFIGYVSAEKVVKDKTINIILYEDSRTLDEVEVVAFGTQKKESVIGAISTLKVSELKVPTSNLTNALAGRVAGVISYQRTGEPGVDDSNFFVRGVTSFGYAKSPLILIDNIEVSTADLSRLQPDDIESFSIMKDATATALYGSRGANGVILVKTKEGQAGTMKLNLRVENSISTPTKMLELADPITYMKLHNEAILTRDPLHALLYSEDKIDNTVPGHPTAIYPVTDWRKELLKNYTMNQRVNLNISGGGSVVNYYVAGSFSQDNGILKVDKANNFNNNIKIRNYSLRSNVNIKLTKTTKLMVRMNGSFEDYNGPLNGGSDLYGKIMQTNPVLFPATYEKDADHAYLKHIMFGNYGDGKYINPYAELVKGYKESGRDKMEAQFELHQDLDFVTKGLKLRGLFNTSRLATYSTSRQYKPFYYKLGQYNYMDQTYMVDIINPDGGTEYLDFGKGEKTVQANMYMEAALTYNREFGKHGVGGLVVMQLRNNQQPNAETLQTTLPKRNVGLSGRLTYSYDNRYFIEGNFGYNGSERFDKSQRWGFFPSAGVAYVISNEKFFQPVTPYIQNLKLRASYGLVGNDNIAKDTDRFLYLSEINMNNSGSGASFGYNEGAYRRNGISVSRYADPNITWEIAKKTNFALEMTVLDALNITAEYYMENRSNIFQERKDIPKTMGLWVTPKANLGKAKSHGVDLSMDYNKYFSNKTWLQLRANFTYATNEYVEYEELDYPNAPWKKHVGNSIGQQWGYIAEGLFVDEEEVKNSPVQFGEYGAGDIKYRDVNGDGIISELDEVPIGYPTDPEIVYGFGASYGFKNFDISVFFQGLARESFWIDYGKVSPFFDDPSTGVRENNQLAKFIADDHWSENNRNIYAVWPRLADSSIENNAKRSTWFMRDGSFLRVKQVEIGYTLPQNLIRKAGLKNLRVYFTGNNLFCFSKFKEWDVEQAGDGLKYPVQRIYNIGLNLTF</sequence>